<protein>
    <submittedName>
        <fullName evidence="1">Uncharacterized protein</fullName>
    </submittedName>
</protein>
<accession>A0A8J1UBQ9</accession>
<evidence type="ECO:0000313" key="2">
    <source>
        <dbReference type="Proteomes" id="UP000749559"/>
    </source>
</evidence>
<dbReference type="AlphaFoldDB" id="A0A8J1UBQ9"/>
<proteinExistence type="predicted"/>
<dbReference type="EMBL" id="CAIIXF020000004">
    <property type="protein sequence ID" value="CAH1781622.1"/>
    <property type="molecule type" value="Genomic_DNA"/>
</dbReference>
<feature type="non-terminal residue" evidence="1">
    <location>
        <position position="1"/>
    </location>
</feature>
<evidence type="ECO:0000313" key="1">
    <source>
        <dbReference type="EMBL" id="CAH1781622.1"/>
    </source>
</evidence>
<organism evidence="1 2">
    <name type="scientific">Owenia fusiformis</name>
    <name type="common">Polychaete worm</name>
    <dbReference type="NCBI Taxonomy" id="6347"/>
    <lineage>
        <taxon>Eukaryota</taxon>
        <taxon>Metazoa</taxon>
        <taxon>Spiralia</taxon>
        <taxon>Lophotrochozoa</taxon>
        <taxon>Annelida</taxon>
        <taxon>Polychaeta</taxon>
        <taxon>Sedentaria</taxon>
        <taxon>Canalipalpata</taxon>
        <taxon>Sabellida</taxon>
        <taxon>Oweniida</taxon>
        <taxon>Oweniidae</taxon>
        <taxon>Owenia</taxon>
    </lineage>
</organism>
<sequence length="195" mass="22418">EVPAICNNNTYKDVDNVRSCITLACDKNANVMNYFRTNRTCRILHCALNYKMWEGNFHHHVINLRRRNKVATYILTSKVTIPSTSDPQWTIKTAENVKDITNEPFSPGPDSRTNEVSTIIKITVDTNENRQKQKNSDITIETTIIVTAGSFIGSVVVIAIILRYRMRKWTVRYIPGIFLQIIQITDPRLFNQIDS</sequence>
<name>A0A8J1UBQ9_OWEFU</name>
<dbReference type="Proteomes" id="UP000749559">
    <property type="component" value="Unassembled WGS sequence"/>
</dbReference>
<reference evidence="1" key="1">
    <citation type="submission" date="2022-03" db="EMBL/GenBank/DDBJ databases">
        <authorList>
            <person name="Martin C."/>
        </authorList>
    </citation>
    <scope>NUCLEOTIDE SEQUENCE</scope>
</reference>
<comment type="caution">
    <text evidence="1">The sequence shown here is derived from an EMBL/GenBank/DDBJ whole genome shotgun (WGS) entry which is preliminary data.</text>
</comment>
<gene>
    <name evidence="1" type="ORF">OFUS_LOCUS8182</name>
</gene>
<keyword evidence="2" id="KW-1185">Reference proteome</keyword>